<accession>A0ABD0JJY5</accession>
<comment type="caution">
    <text evidence="1">The sequence shown here is derived from an EMBL/GenBank/DDBJ whole genome shotgun (WGS) entry which is preliminary data.</text>
</comment>
<proteinExistence type="predicted"/>
<dbReference type="EMBL" id="JACVVK020000419">
    <property type="protein sequence ID" value="KAK7474970.1"/>
    <property type="molecule type" value="Genomic_DNA"/>
</dbReference>
<name>A0ABD0JJY5_9CAEN</name>
<protein>
    <submittedName>
        <fullName evidence="1">Uncharacterized protein</fullName>
    </submittedName>
</protein>
<reference evidence="1 2" key="1">
    <citation type="journal article" date="2023" name="Sci. Data">
        <title>Genome assembly of the Korean intertidal mud-creeper Batillaria attramentaria.</title>
        <authorList>
            <person name="Patra A.K."/>
            <person name="Ho P.T."/>
            <person name="Jun S."/>
            <person name="Lee S.J."/>
            <person name="Kim Y."/>
            <person name="Won Y.J."/>
        </authorList>
    </citation>
    <scope>NUCLEOTIDE SEQUENCE [LARGE SCALE GENOMIC DNA]</scope>
    <source>
        <strain evidence="1">Wonlab-2016</strain>
    </source>
</reference>
<evidence type="ECO:0000313" key="1">
    <source>
        <dbReference type="EMBL" id="KAK7474970.1"/>
    </source>
</evidence>
<dbReference type="AlphaFoldDB" id="A0ABD0JJY5"/>
<organism evidence="1 2">
    <name type="scientific">Batillaria attramentaria</name>
    <dbReference type="NCBI Taxonomy" id="370345"/>
    <lineage>
        <taxon>Eukaryota</taxon>
        <taxon>Metazoa</taxon>
        <taxon>Spiralia</taxon>
        <taxon>Lophotrochozoa</taxon>
        <taxon>Mollusca</taxon>
        <taxon>Gastropoda</taxon>
        <taxon>Caenogastropoda</taxon>
        <taxon>Sorbeoconcha</taxon>
        <taxon>Cerithioidea</taxon>
        <taxon>Batillariidae</taxon>
        <taxon>Batillaria</taxon>
    </lineage>
</organism>
<sequence length="138" mass="15644">MEAKIGQNSKDVADIPTAEERVGVRRDDLFAWDAVYHDVCSVNLRIHRNIPARFTRAKKQKPSSALGNHQQTRQYAFMKVCQCLEHNDDEQTTLTDPVSRMKVFCGDGVYANTPEKNKLLEHFGSHILISSRGTKTNV</sequence>
<gene>
    <name evidence="1" type="ORF">BaRGS_00033781</name>
</gene>
<dbReference type="Proteomes" id="UP001519460">
    <property type="component" value="Unassembled WGS sequence"/>
</dbReference>
<evidence type="ECO:0000313" key="2">
    <source>
        <dbReference type="Proteomes" id="UP001519460"/>
    </source>
</evidence>
<keyword evidence="2" id="KW-1185">Reference proteome</keyword>